<evidence type="ECO:0000313" key="1">
    <source>
        <dbReference type="EMBL" id="KAK1565950.1"/>
    </source>
</evidence>
<evidence type="ECO:0000313" key="2">
    <source>
        <dbReference type="Proteomes" id="UP001230504"/>
    </source>
</evidence>
<dbReference type="RefSeq" id="XP_060407193.1">
    <property type="nucleotide sequence ID" value="XM_060559431.1"/>
</dbReference>
<dbReference type="AlphaFoldDB" id="A0AAD8PJF8"/>
<proteinExistence type="predicted"/>
<reference evidence="1" key="1">
    <citation type="submission" date="2021-06" db="EMBL/GenBank/DDBJ databases">
        <title>Comparative genomics, transcriptomics and evolutionary studies reveal genomic signatures of adaptation to plant cell wall in hemibiotrophic fungi.</title>
        <authorList>
            <consortium name="DOE Joint Genome Institute"/>
            <person name="Baroncelli R."/>
            <person name="Diaz J.F."/>
            <person name="Benocci T."/>
            <person name="Peng M."/>
            <person name="Battaglia E."/>
            <person name="Haridas S."/>
            <person name="Andreopoulos W."/>
            <person name="Labutti K."/>
            <person name="Pangilinan J."/>
            <person name="Floch G.L."/>
            <person name="Makela M.R."/>
            <person name="Henrissat B."/>
            <person name="Grigoriev I.V."/>
            <person name="Crouch J.A."/>
            <person name="De Vries R.P."/>
            <person name="Sukno S.A."/>
            <person name="Thon M.R."/>
        </authorList>
    </citation>
    <scope>NUCLEOTIDE SEQUENCE</scope>
    <source>
        <strain evidence="1">CBS 125086</strain>
    </source>
</reference>
<protein>
    <submittedName>
        <fullName evidence="1">Uncharacterized protein</fullName>
    </submittedName>
</protein>
<organism evidence="1 2">
    <name type="scientific">Colletotrichum navitas</name>
    <dbReference type="NCBI Taxonomy" id="681940"/>
    <lineage>
        <taxon>Eukaryota</taxon>
        <taxon>Fungi</taxon>
        <taxon>Dikarya</taxon>
        <taxon>Ascomycota</taxon>
        <taxon>Pezizomycotina</taxon>
        <taxon>Sordariomycetes</taxon>
        <taxon>Hypocreomycetidae</taxon>
        <taxon>Glomerellales</taxon>
        <taxon>Glomerellaceae</taxon>
        <taxon>Colletotrichum</taxon>
        <taxon>Colletotrichum graminicola species complex</taxon>
    </lineage>
</organism>
<name>A0AAD8PJF8_9PEZI</name>
<comment type="caution">
    <text evidence="1">The sequence shown here is derived from an EMBL/GenBank/DDBJ whole genome shotgun (WGS) entry which is preliminary data.</text>
</comment>
<gene>
    <name evidence="1" type="ORF">LY79DRAFT_573055</name>
</gene>
<sequence length="91" mass="9309">MPRVCVMVGRVVETMVTSRASMSLLAARAMTIAQKRSPFAGAAATDSLGSIELVPVLFSLGGTEASIVSGAADSVKTPDRAHYVIADTALG</sequence>
<keyword evidence="2" id="KW-1185">Reference proteome</keyword>
<dbReference type="EMBL" id="JAHLJV010000175">
    <property type="protein sequence ID" value="KAK1565950.1"/>
    <property type="molecule type" value="Genomic_DNA"/>
</dbReference>
<dbReference type="Proteomes" id="UP001230504">
    <property type="component" value="Unassembled WGS sequence"/>
</dbReference>
<accession>A0AAD8PJF8</accession>
<dbReference type="GeneID" id="85443671"/>